<protein>
    <submittedName>
        <fullName evidence="1">Uncharacterized protein</fullName>
    </submittedName>
</protein>
<sequence>MGHTSTNARAKGFWYEVQDAQHAGRVAFPPWEPPMLKHVPSQRLPATPVAQPIDPAATKKDAGFYWHQPPTARLTNSVNRSIRRWLEPPPYDRAHLVTLSHSSAVAQLPEQVWSGFPQPEAGPGAVMIARRLRHEDAALELRRLRLLEHRASCHERLAKRQLDREDAMRSIQLQGAHKPRDR</sequence>
<organism evidence="1 2">
    <name type="scientific">Diacronema lutheri</name>
    <name type="common">Unicellular marine alga</name>
    <name type="synonym">Monochrysis lutheri</name>
    <dbReference type="NCBI Taxonomy" id="2081491"/>
    <lineage>
        <taxon>Eukaryota</taxon>
        <taxon>Haptista</taxon>
        <taxon>Haptophyta</taxon>
        <taxon>Pavlovophyceae</taxon>
        <taxon>Pavlovales</taxon>
        <taxon>Pavlovaceae</taxon>
        <taxon>Diacronema</taxon>
    </lineage>
</organism>
<proteinExistence type="predicted"/>
<name>A0A8J6CGA6_DIALT</name>
<evidence type="ECO:0000313" key="2">
    <source>
        <dbReference type="Proteomes" id="UP000751190"/>
    </source>
</evidence>
<dbReference type="EMBL" id="JAGTXO010000002">
    <property type="protein sequence ID" value="KAG8469926.1"/>
    <property type="molecule type" value="Genomic_DNA"/>
</dbReference>
<dbReference type="OrthoDB" id="10458942at2759"/>
<dbReference type="AlphaFoldDB" id="A0A8J6CGA6"/>
<comment type="caution">
    <text evidence="1">The sequence shown here is derived from an EMBL/GenBank/DDBJ whole genome shotgun (WGS) entry which is preliminary data.</text>
</comment>
<dbReference type="Proteomes" id="UP000751190">
    <property type="component" value="Unassembled WGS sequence"/>
</dbReference>
<evidence type="ECO:0000313" key="1">
    <source>
        <dbReference type="EMBL" id="KAG8469926.1"/>
    </source>
</evidence>
<keyword evidence="2" id="KW-1185">Reference proteome</keyword>
<gene>
    <name evidence="1" type="ORF">KFE25_006381</name>
</gene>
<accession>A0A8J6CGA6</accession>
<reference evidence="1" key="1">
    <citation type="submission" date="2021-05" db="EMBL/GenBank/DDBJ databases">
        <title>The genome of the haptophyte Pavlova lutheri (Diacronema luteri, Pavlovales) - a model for lipid biosynthesis in eukaryotic algae.</title>
        <authorList>
            <person name="Hulatt C.J."/>
            <person name="Posewitz M.C."/>
        </authorList>
    </citation>
    <scope>NUCLEOTIDE SEQUENCE</scope>
    <source>
        <strain evidence="1">NIVA-4/92</strain>
    </source>
</reference>